<evidence type="ECO:0000313" key="1">
    <source>
        <dbReference type="EMBL" id="KAK1738781.1"/>
    </source>
</evidence>
<dbReference type="Gene3D" id="3.40.50.1820">
    <property type="entry name" value="alpha/beta hydrolase"/>
    <property type="match status" value="1"/>
</dbReference>
<reference evidence="1" key="1">
    <citation type="submission" date="2023-06" db="EMBL/GenBank/DDBJ databases">
        <title>Survivors Of The Sea: Transcriptome response of Skeletonema marinoi to long-term dormancy.</title>
        <authorList>
            <person name="Pinder M.I.M."/>
            <person name="Kourtchenko O."/>
            <person name="Robertson E.K."/>
            <person name="Larsson T."/>
            <person name="Maumus F."/>
            <person name="Osuna-Cruz C.M."/>
            <person name="Vancaester E."/>
            <person name="Stenow R."/>
            <person name="Vandepoele K."/>
            <person name="Ploug H."/>
            <person name="Bruchert V."/>
            <person name="Godhe A."/>
            <person name="Topel M."/>
        </authorList>
    </citation>
    <scope>NUCLEOTIDE SEQUENCE</scope>
    <source>
        <strain evidence="1">R05AC</strain>
    </source>
</reference>
<comment type="caution">
    <text evidence="1">The sequence shown here is derived from an EMBL/GenBank/DDBJ whole genome shotgun (WGS) entry which is preliminary data.</text>
</comment>
<dbReference type="Pfam" id="PF02450">
    <property type="entry name" value="LCAT"/>
    <property type="match status" value="1"/>
</dbReference>
<dbReference type="Proteomes" id="UP001224775">
    <property type="component" value="Unassembled WGS sequence"/>
</dbReference>
<dbReference type="AlphaFoldDB" id="A0AAD8Y4Q9"/>
<dbReference type="InterPro" id="IPR003386">
    <property type="entry name" value="LACT/PDAT_acylTrfase"/>
</dbReference>
<dbReference type="GO" id="GO:0008374">
    <property type="term" value="F:O-acyltransferase activity"/>
    <property type="evidence" value="ECO:0007669"/>
    <property type="project" value="InterPro"/>
</dbReference>
<keyword evidence="2" id="KW-1185">Reference proteome</keyword>
<accession>A0AAD8Y4Q9</accession>
<dbReference type="InterPro" id="IPR029058">
    <property type="entry name" value="AB_hydrolase_fold"/>
</dbReference>
<evidence type="ECO:0000313" key="2">
    <source>
        <dbReference type="Proteomes" id="UP001224775"/>
    </source>
</evidence>
<dbReference type="EMBL" id="JATAAI010000020">
    <property type="protein sequence ID" value="KAK1738781.1"/>
    <property type="molecule type" value="Genomic_DNA"/>
</dbReference>
<dbReference type="SUPFAM" id="SSF53474">
    <property type="entry name" value="alpha/beta-Hydrolases"/>
    <property type="match status" value="1"/>
</dbReference>
<protein>
    <submittedName>
        <fullName evidence="1">Uncharacterized protein</fullName>
    </submittedName>
</protein>
<proteinExistence type="predicted"/>
<dbReference type="GO" id="GO:0006629">
    <property type="term" value="P:lipid metabolic process"/>
    <property type="evidence" value="ECO:0007669"/>
    <property type="project" value="InterPro"/>
</dbReference>
<organism evidence="1 2">
    <name type="scientific">Skeletonema marinoi</name>
    <dbReference type="NCBI Taxonomy" id="267567"/>
    <lineage>
        <taxon>Eukaryota</taxon>
        <taxon>Sar</taxon>
        <taxon>Stramenopiles</taxon>
        <taxon>Ochrophyta</taxon>
        <taxon>Bacillariophyta</taxon>
        <taxon>Coscinodiscophyceae</taxon>
        <taxon>Thalassiosirophycidae</taxon>
        <taxon>Thalassiosirales</taxon>
        <taxon>Skeletonemataceae</taxon>
        <taxon>Skeletonema</taxon>
        <taxon>Skeletonema marinoi-dohrnii complex</taxon>
    </lineage>
</organism>
<sequence length="388" mass="43109">MSAKSLPPVVFIHGWKASVLADKNTGKDEFDYTFGVVMGLAKDPSIELPMEWDSNGNQVKDNLIATEACHSATCMCRMVKLGDIYGPLLDHLEKTRDLHVFAYDWRLCLDETAANFTQFLINVKEITGQSPQVVAHSMGCLITLHVLNHNPDIFHSILFGAGAMSPNASVAKDYSLVGEKNTIVRNTTMFSPKINLSNPAALHFMAYPGERELYGKPTTALFRDGDNNNSLDLDLHNIDTWKQYKIGIYHPESGVDVVTKKMETWFQSVLNKAHNFRLGLLPKNTGLKASDCPPISVLRGDHSDTEFSYTVRHSSKSTARNDGGSSYVDLKEGIGYLRGDGRVTLEDTVPPIDIPVCKIVTNAREHSEVLNDLENVDMLLNLLITERK</sequence>
<name>A0AAD8Y4Q9_9STRA</name>
<gene>
    <name evidence="1" type="ORF">QTG54_010811</name>
</gene>